<dbReference type="Proteomes" id="UP001472677">
    <property type="component" value="Unassembled WGS sequence"/>
</dbReference>
<dbReference type="EMBL" id="JBBPBM010000032">
    <property type="protein sequence ID" value="KAK8534148.1"/>
    <property type="molecule type" value="Genomic_DNA"/>
</dbReference>
<accession>A0ABR2DB78</accession>
<keyword evidence="2" id="KW-1185">Reference proteome</keyword>
<gene>
    <name evidence="1" type="ORF">V6N12_047541</name>
</gene>
<comment type="caution">
    <text evidence="1">The sequence shown here is derived from an EMBL/GenBank/DDBJ whole genome shotgun (WGS) entry which is preliminary data.</text>
</comment>
<evidence type="ECO:0008006" key="3">
    <source>
        <dbReference type="Google" id="ProtNLM"/>
    </source>
</evidence>
<dbReference type="PANTHER" id="PTHR34959">
    <property type="entry name" value="PROTEIN LAZY 1"/>
    <property type="match status" value="1"/>
</dbReference>
<organism evidence="1 2">
    <name type="scientific">Hibiscus sabdariffa</name>
    <name type="common">roselle</name>
    <dbReference type="NCBI Taxonomy" id="183260"/>
    <lineage>
        <taxon>Eukaryota</taxon>
        <taxon>Viridiplantae</taxon>
        <taxon>Streptophyta</taxon>
        <taxon>Embryophyta</taxon>
        <taxon>Tracheophyta</taxon>
        <taxon>Spermatophyta</taxon>
        <taxon>Magnoliopsida</taxon>
        <taxon>eudicotyledons</taxon>
        <taxon>Gunneridae</taxon>
        <taxon>Pentapetalae</taxon>
        <taxon>rosids</taxon>
        <taxon>malvids</taxon>
        <taxon>Malvales</taxon>
        <taxon>Malvaceae</taxon>
        <taxon>Malvoideae</taxon>
        <taxon>Hibiscus</taxon>
    </lineage>
</organism>
<protein>
    <recommendedName>
        <fullName evidence="3">LAZY1</fullName>
    </recommendedName>
</protein>
<reference evidence="1 2" key="1">
    <citation type="journal article" date="2024" name="G3 (Bethesda)">
        <title>Genome assembly of Hibiscus sabdariffa L. provides insights into metabolisms of medicinal natural products.</title>
        <authorList>
            <person name="Kim T."/>
        </authorList>
    </citation>
    <scope>NUCLEOTIDE SEQUENCE [LARGE SCALE GENOMIC DNA]</scope>
    <source>
        <strain evidence="1">TK-2024</strain>
        <tissue evidence="1">Old leaves</tissue>
    </source>
</reference>
<proteinExistence type="predicted"/>
<dbReference type="PANTHER" id="PTHR34959:SF4">
    <property type="entry name" value="PROTEIN LAZY 1"/>
    <property type="match status" value="1"/>
</dbReference>
<name>A0ABR2DB78_9ROSI</name>
<evidence type="ECO:0000313" key="1">
    <source>
        <dbReference type="EMBL" id="KAK8534148.1"/>
    </source>
</evidence>
<dbReference type="InterPro" id="IPR038928">
    <property type="entry name" value="LAZY1"/>
</dbReference>
<sequence length="367" mass="41381">MKMKLLGWMQHKLRPTNIEPFKDFTIGNCCACLSAQSSLNDQDCHPKSTCGENSFTEFEAKGIEDNFGDETSTVISELFHGFLSIGTLGSEPIMSEPVTPTFTTPLENIVEEKTEVTKNYLKLINDELEKFLEAEEHGSNESSGRNSQISTITLSGKPIEEASAQDHGKTIMCPLQGYLFGTSIELADTRFEAKKEKASLAELFHRTKIAEERPMEKCGKEEMKNKQNNKPVKHLIKKVLKKIHASSAISSPKETNSAATKKKLQKVMKLFHRKVHPESSITGRESKKLQKKMNITPYTKDEYTDGDQIQQHKENNWFAQGLRSMSGPQDFKTISELPIYELADCTAATANREHWIKTDADYLVLEL</sequence>
<evidence type="ECO:0000313" key="2">
    <source>
        <dbReference type="Proteomes" id="UP001472677"/>
    </source>
</evidence>